<dbReference type="InterPro" id="IPR027417">
    <property type="entry name" value="P-loop_NTPase"/>
</dbReference>
<keyword evidence="3" id="KW-0808">Transferase</keyword>
<name>A0ABP8N6C2_9BACT</name>
<keyword evidence="11" id="KW-1185">Reference proteome</keyword>
<dbReference type="Gene3D" id="3.40.50.300">
    <property type="entry name" value="P-loop containing nucleotide triphosphate hydrolases"/>
    <property type="match status" value="1"/>
</dbReference>
<evidence type="ECO:0000256" key="3">
    <source>
        <dbReference type="ARBA" id="ARBA00022679"/>
    </source>
</evidence>
<keyword evidence="6" id="KW-0239">DNA-directed DNA polymerase</keyword>
<keyword evidence="5" id="KW-0235">DNA replication</keyword>
<feature type="domain" description="DNA polymerase III delta N-terminal" evidence="9">
    <location>
        <begin position="21"/>
        <end position="139"/>
    </location>
</feature>
<dbReference type="Pfam" id="PF06144">
    <property type="entry name" value="DNA_pol3_delta"/>
    <property type="match status" value="1"/>
</dbReference>
<dbReference type="InterPro" id="IPR010372">
    <property type="entry name" value="DNA_pol3_delta_N"/>
</dbReference>
<evidence type="ECO:0000256" key="1">
    <source>
        <dbReference type="ARBA" id="ARBA00012417"/>
    </source>
</evidence>
<evidence type="ECO:0000256" key="6">
    <source>
        <dbReference type="ARBA" id="ARBA00022932"/>
    </source>
</evidence>
<comment type="caution">
    <text evidence="10">The sequence shown here is derived from an EMBL/GenBank/DDBJ whole genome shotgun (WGS) entry which is preliminary data.</text>
</comment>
<organism evidence="10 11">
    <name type="scientific">Nemorincola caseinilytica</name>
    <dbReference type="NCBI Taxonomy" id="2054315"/>
    <lineage>
        <taxon>Bacteria</taxon>
        <taxon>Pseudomonadati</taxon>
        <taxon>Bacteroidota</taxon>
        <taxon>Chitinophagia</taxon>
        <taxon>Chitinophagales</taxon>
        <taxon>Chitinophagaceae</taxon>
        <taxon>Nemorincola</taxon>
    </lineage>
</organism>
<evidence type="ECO:0000256" key="8">
    <source>
        <dbReference type="ARBA" id="ARBA00049244"/>
    </source>
</evidence>
<dbReference type="PANTHER" id="PTHR34388">
    <property type="entry name" value="DNA POLYMERASE III SUBUNIT DELTA"/>
    <property type="match status" value="1"/>
</dbReference>
<dbReference type="SUPFAM" id="SSF52540">
    <property type="entry name" value="P-loop containing nucleoside triphosphate hydrolases"/>
    <property type="match status" value="1"/>
</dbReference>
<evidence type="ECO:0000259" key="9">
    <source>
        <dbReference type="Pfam" id="PF06144"/>
    </source>
</evidence>
<gene>
    <name evidence="10" type="primary">holA</name>
    <name evidence="10" type="ORF">GCM10023093_03590</name>
</gene>
<reference evidence="11" key="1">
    <citation type="journal article" date="2019" name="Int. J. Syst. Evol. Microbiol.">
        <title>The Global Catalogue of Microorganisms (GCM) 10K type strain sequencing project: providing services to taxonomists for standard genome sequencing and annotation.</title>
        <authorList>
            <consortium name="The Broad Institute Genomics Platform"/>
            <consortium name="The Broad Institute Genome Sequencing Center for Infectious Disease"/>
            <person name="Wu L."/>
            <person name="Ma J."/>
        </authorList>
    </citation>
    <scope>NUCLEOTIDE SEQUENCE [LARGE SCALE GENOMIC DNA]</scope>
    <source>
        <strain evidence="11">JCM 32105</strain>
    </source>
</reference>
<dbReference type="InterPro" id="IPR005790">
    <property type="entry name" value="DNA_polIII_delta"/>
</dbReference>
<evidence type="ECO:0000256" key="2">
    <source>
        <dbReference type="ARBA" id="ARBA00017703"/>
    </source>
</evidence>
<dbReference type="NCBIfam" id="TIGR01128">
    <property type="entry name" value="holA"/>
    <property type="match status" value="1"/>
</dbReference>
<dbReference type="Proteomes" id="UP001500067">
    <property type="component" value="Unassembled WGS sequence"/>
</dbReference>
<proteinExistence type="inferred from homology"/>
<comment type="similarity">
    <text evidence="7">Belongs to the DNA polymerase HolA subunit family.</text>
</comment>
<dbReference type="Gene3D" id="1.10.8.60">
    <property type="match status" value="1"/>
</dbReference>
<evidence type="ECO:0000256" key="7">
    <source>
        <dbReference type="ARBA" id="ARBA00034754"/>
    </source>
</evidence>
<evidence type="ECO:0000313" key="10">
    <source>
        <dbReference type="EMBL" id="GAA4460613.1"/>
    </source>
</evidence>
<evidence type="ECO:0000313" key="11">
    <source>
        <dbReference type="Proteomes" id="UP001500067"/>
    </source>
</evidence>
<evidence type="ECO:0000256" key="5">
    <source>
        <dbReference type="ARBA" id="ARBA00022705"/>
    </source>
</evidence>
<sequence length="341" mass="39085">MNAEYNKIIQNVQMGQYAPVYLADGEEPYYLDKLTDIFENKVLQPHERDFNLTVLYGKDAQWQDVVSACRRFPMFAEKQVVILKDAAQLRGGEGDDKGLNALLGYIEHPSPSTIFFIEHPFKKADVRTRFVKRVKEKGVHFTSDKVKDERLPDWIEHHGKEIGFAIPRQEAEMLASYLGADLQKIANEIEKIRINVPEEKQLSAQLIQKYIGISKEYNIFDFPAMVTGNDRDKLYRMLSYFLANSKAAPMPLLIGSFYTHFNRLYTANFMKGKTDKEAAAALGMAPFFVKDVMAQLPRWPLQRVERCLLLLSLYSTRAVGIDSAADDRELLKEMVGRMLEA</sequence>
<dbReference type="InterPro" id="IPR008921">
    <property type="entry name" value="DNA_pol3_clamp-load_cplx_C"/>
</dbReference>
<dbReference type="RefSeq" id="WP_345077638.1">
    <property type="nucleotide sequence ID" value="NZ_BAABFA010000004.1"/>
</dbReference>
<protein>
    <recommendedName>
        <fullName evidence="2">DNA polymerase III subunit delta</fullName>
        <ecNumber evidence="1">2.7.7.7</ecNumber>
    </recommendedName>
</protein>
<accession>A0ABP8N6C2</accession>
<keyword evidence="4" id="KW-0548">Nucleotidyltransferase</keyword>
<comment type="catalytic activity">
    <reaction evidence="8">
        <text>DNA(n) + a 2'-deoxyribonucleoside 5'-triphosphate = DNA(n+1) + diphosphate</text>
        <dbReference type="Rhea" id="RHEA:22508"/>
        <dbReference type="Rhea" id="RHEA-COMP:17339"/>
        <dbReference type="Rhea" id="RHEA-COMP:17340"/>
        <dbReference type="ChEBI" id="CHEBI:33019"/>
        <dbReference type="ChEBI" id="CHEBI:61560"/>
        <dbReference type="ChEBI" id="CHEBI:173112"/>
        <dbReference type="EC" id="2.7.7.7"/>
    </reaction>
</comment>
<dbReference type="Gene3D" id="1.20.272.10">
    <property type="match status" value="1"/>
</dbReference>
<dbReference type="EC" id="2.7.7.7" evidence="1"/>
<dbReference type="SUPFAM" id="SSF48019">
    <property type="entry name" value="post-AAA+ oligomerization domain-like"/>
    <property type="match status" value="1"/>
</dbReference>
<evidence type="ECO:0000256" key="4">
    <source>
        <dbReference type="ARBA" id="ARBA00022695"/>
    </source>
</evidence>
<dbReference type="PANTHER" id="PTHR34388:SF1">
    <property type="entry name" value="DNA POLYMERASE III SUBUNIT DELTA"/>
    <property type="match status" value="1"/>
</dbReference>
<dbReference type="EMBL" id="BAABFA010000004">
    <property type="protein sequence ID" value="GAA4460613.1"/>
    <property type="molecule type" value="Genomic_DNA"/>
</dbReference>